<evidence type="ECO:0000313" key="3">
    <source>
        <dbReference type="Proteomes" id="UP000582231"/>
    </source>
</evidence>
<feature type="region of interest" description="Disordered" evidence="1">
    <location>
        <begin position="1"/>
        <end position="21"/>
    </location>
</feature>
<organism evidence="2 3">
    <name type="scientific">Nocardioides kongjuensis</name>
    <dbReference type="NCBI Taxonomy" id="349522"/>
    <lineage>
        <taxon>Bacteria</taxon>
        <taxon>Bacillati</taxon>
        <taxon>Actinomycetota</taxon>
        <taxon>Actinomycetes</taxon>
        <taxon>Propionibacteriales</taxon>
        <taxon>Nocardioidaceae</taxon>
        <taxon>Nocardioides</taxon>
    </lineage>
</organism>
<protein>
    <submittedName>
        <fullName evidence="2">Uncharacterized protein</fullName>
    </submittedName>
</protein>
<gene>
    <name evidence="2" type="ORF">BJ958_000471</name>
</gene>
<dbReference type="EMBL" id="JACCBF010000001">
    <property type="protein sequence ID" value="NYD28925.1"/>
    <property type="molecule type" value="Genomic_DNA"/>
</dbReference>
<accession>A0A852RCC9</accession>
<name>A0A852RCC9_9ACTN</name>
<evidence type="ECO:0000256" key="1">
    <source>
        <dbReference type="SAM" id="MobiDB-lite"/>
    </source>
</evidence>
<evidence type="ECO:0000313" key="2">
    <source>
        <dbReference type="EMBL" id="NYD28925.1"/>
    </source>
</evidence>
<dbReference type="AlphaFoldDB" id="A0A852RCC9"/>
<sequence length="40" mass="4461">MRWASARPHLPSVRPSHTGSGLWSACATRVVMRPAVDRFL</sequence>
<reference evidence="2 3" key="1">
    <citation type="submission" date="2020-07" db="EMBL/GenBank/DDBJ databases">
        <title>Sequencing the genomes of 1000 actinobacteria strains.</title>
        <authorList>
            <person name="Klenk H.-P."/>
        </authorList>
    </citation>
    <scope>NUCLEOTIDE SEQUENCE [LARGE SCALE GENOMIC DNA]</scope>
    <source>
        <strain evidence="2 3">DSM 19082</strain>
    </source>
</reference>
<keyword evidence="3" id="KW-1185">Reference proteome</keyword>
<dbReference type="PROSITE" id="PS51257">
    <property type="entry name" value="PROKAR_LIPOPROTEIN"/>
    <property type="match status" value="1"/>
</dbReference>
<dbReference type="Proteomes" id="UP000582231">
    <property type="component" value="Unassembled WGS sequence"/>
</dbReference>
<comment type="caution">
    <text evidence="2">The sequence shown here is derived from an EMBL/GenBank/DDBJ whole genome shotgun (WGS) entry which is preliminary data.</text>
</comment>
<proteinExistence type="predicted"/>